<keyword evidence="1" id="KW-0677">Repeat</keyword>
<dbReference type="EMBL" id="NAJQ01000565">
    <property type="protein sequence ID" value="TKA67531.1"/>
    <property type="molecule type" value="Genomic_DNA"/>
</dbReference>
<comment type="caution">
    <text evidence="4">The sequence shown here is derived from an EMBL/GenBank/DDBJ whole genome shotgun (WGS) entry which is preliminary data.</text>
</comment>
<evidence type="ECO:0000256" key="2">
    <source>
        <dbReference type="ARBA" id="ARBA00023043"/>
    </source>
</evidence>
<reference evidence="4 5" key="1">
    <citation type="submission" date="2017-03" db="EMBL/GenBank/DDBJ databases">
        <title>Genomes of endolithic fungi from Antarctica.</title>
        <authorList>
            <person name="Coleine C."/>
            <person name="Masonjones S."/>
            <person name="Stajich J.E."/>
        </authorList>
    </citation>
    <scope>NUCLEOTIDE SEQUENCE [LARGE SCALE GENOMIC DNA]</scope>
    <source>
        <strain evidence="4 5">CCFEE 5184</strain>
    </source>
</reference>
<dbReference type="OrthoDB" id="341259at2759"/>
<dbReference type="PROSITE" id="PS50297">
    <property type="entry name" value="ANK_REP_REGION"/>
    <property type="match status" value="1"/>
</dbReference>
<dbReference type="Gene3D" id="1.25.40.20">
    <property type="entry name" value="Ankyrin repeat-containing domain"/>
    <property type="match status" value="4"/>
</dbReference>
<organism evidence="4 5">
    <name type="scientific">Friedmanniomyces simplex</name>
    <dbReference type="NCBI Taxonomy" id="329884"/>
    <lineage>
        <taxon>Eukaryota</taxon>
        <taxon>Fungi</taxon>
        <taxon>Dikarya</taxon>
        <taxon>Ascomycota</taxon>
        <taxon>Pezizomycotina</taxon>
        <taxon>Dothideomycetes</taxon>
        <taxon>Dothideomycetidae</taxon>
        <taxon>Mycosphaerellales</taxon>
        <taxon>Teratosphaeriaceae</taxon>
        <taxon>Friedmanniomyces</taxon>
    </lineage>
</organism>
<dbReference type="SUPFAM" id="SSF48403">
    <property type="entry name" value="Ankyrin repeat"/>
    <property type="match status" value="1"/>
</dbReference>
<dbReference type="GO" id="GO:0005737">
    <property type="term" value="C:cytoplasm"/>
    <property type="evidence" value="ECO:0007669"/>
    <property type="project" value="TreeGrafter"/>
</dbReference>
<gene>
    <name evidence="4" type="ORF">B0A55_08457</name>
</gene>
<sequence>MVIVAGRGHYGMIKILLQAGSAVQATAVYKAVLAQHPRAVEVLLMDPNASYMVKEEGTMLLQLALRTGSHATIVKLVKAGVDFHRGPTRERLSLIESEQVNVSTTSMGDRDCPEASDDLDSQHARMQSLTTDPPLYVAASLGQAVNVDYLLQAGADVNAAGAKGTALGAALFEGRIDCVAALLSSSEHVHYDNCSLRRNALELAFACGAFAIPAMLLDHCRAMNSLECNHREWALITSVVAENHPMFSLAIASNVNINAATDDGGETALHKAVSQPQTYLPVFLPVHETILNQLLDAGADLFVKGNAGCTPLDRAVDARNLRAISLLLAAGARRGCMGLHALFLNKQNSPEAEIAIIIMFLSHDVDVNVLDFEGHNPLYRAIQQGRNEVVDKLLSLSARPTCLALHAALGASVGTEVSLQLVRRQLRLVQMSMSETTGHVPLHCISQPGKVARMLSKSY</sequence>
<accession>A0A4U0WW32</accession>
<dbReference type="PANTHER" id="PTHR24198">
    <property type="entry name" value="ANKYRIN REPEAT AND PROTEIN KINASE DOMAIN-CONTAINING PROTEIN"/>
    <property type="match status" value="1"/>
</dbReference>
<evidence type="ECO:0000256" key="1">
    <source>
        <dbReference type="ARBA" id="ARBA00022737"/>
    </source>
</evidence>
<dbReference type="SMART" id="SM00248">
    <property type="entry name" value="ANK"/>
    <property type="match status" value="8"/>
</dbReference>
<proteinExistence type="predicted"/>
<evidence type="ECO:0000256" key="3">
    <source>
        <dbReference type="PROSITE-ProRule" id="PRU00023"/>
    </source>
</evidence>
<dbReference type="AlphaFoldDB" id="A0A4U0WW32"/>
<dbReference type="Proteomes" id="UP000309340">
    <property type="component" value="Unassembled WGS sequence"/>
</dbReference>
<dbReference type="InterPro" id="IPR002110">
    <property type="entry name" value="Ankyrin_rpt"/>
</dbReference>
<evidence type="ECO:0000313" key="4">
    <source>
        <dbReference type="EMBL" id="TKA67531.1"/>
    </source>
</evidence>
<name>A0A4U0WW32_9PEZI</name>
<feature type="repeat" description="ANK" evidence="3">
    <location>
        <begin position="130"/>
        <end position="162"/>
    </location>
</feature>
<protein>
    <submittedName>
        <fullName evidence="4">Uncharacterized protein</fullName>
    </submittedName>
</protein>
<dbReference type="STRING" id="329884.A0A4U0WW32"/>
<dbReference type="PROSITE" id="PS50088">
    <property type="entry name" value="ANK_REPEAT"/>
    <property type="match status" value="1"/>
</dbReference>
<dbReference type="PANTHER" id="PTHR24198:SF165">
    <property type="entry name" value="ANKYRIN REPEAT-CONTAINING PROTEIN-RELATED"/>
    <property type="match status" value="1"/>
</dbReference>
<dbReference type="InterPro" id="IPR036770">
    <property type="entry name" value="Ankyrin_rpt-contain_sf"/>
</dbReference>
<keyword evidence="5" id="KW-1185">Reference proteome</keyword>
<evidence type="ECO:0000313" key="5">
    <source>
        <dbReference type="Proteomes" id="UP000309340"/>
    </source>
</evidence>
<keyword evidence="2 3" id="KW-0040">ANK repeat</keyword>
<dbReference type="Pfam" id="PF00023">
    <property type="entry name" value="Ank"/>
    <property type="match status" value="1"/>
</dbReference>